<organism evidence="1 2">
    <name type="scientific">Methylocystis parvus</name>
    <dbReference type="NCBI Taxonomy" id="134"/>
    <lineage>
        <taxon>Bacteria</taxon>
        <taxon>Pseudomonadati</taxon>
        <taxon>Pseudomonadota</taxon>
        <taxon>Alphaproteobacteria</taxon>
        <taxon>Hyphomicrobiales</taxon>
        <taxon>Methylocystaceae</taxon>
        <taxon>Methylocystis</taxon>
    </lineage>
</organism>
<keyword evidence="2" id="KW-1185">Reference proteome</keyword>
<evidence type="ECO:0000313" key="2">
    <source>
        <dbReference type="Proteomes" id="UP000422569"/>
    </source>
</evidence>
<gene>
    <name evidence="1" type="ORF">F7D14_00825</name>
</gene>
<protein>
    <submittedName>
        <fullName evidence="1">Uncharacterized protein</fullName>
    </submittedName>
</protein>
<proteinExistence type="predicted"/>
<sequence>MCAGARFVRQRTSFLFELVNFLLTEAVRSGSINEEGVMITKGLAVAVSAFVLGAAAIPAASAGTVSEQRVTRVDDFGNRVTKTRIVKFDDFGNRSAAIRIVRADPFGNKMVKTIRTDGFGDRIVDTRFVSHRDF</sequence>
<evidence type="ECO:0000313" key="1">
    <source>
        <dbReference type="EMBL" id="QGM96174.1"/>
    </source>
</evidence>
<name>A0A6B8LXJ5_9HYPH</name>
<accession>A0A6B8LXJ5</accession>
<dbReference type="AlphaFoldDB" id="A0A6B8LXJ5"/>
<reference evidence="1 2" key="1">
    <citation type="submission" date="2019-09" db="EMBL/GenBank/DDBJ databases">
        <title>Isolation and complete genome sequencing of Methylocystis species.</title>
        <authorList>
            <person name="Rumah B.L."/>
            <person name="Stead C.E."/>
            <person name="Stevens B.C."/>
            <person name="Minton N.P."/>
            <person name="Grosse-Honebrink A."/>
            <person name="Zhang Y."/>
        </authorList>
    </citation>
    <scope>NUCLEOTIDE SEQUENCE [LARGE SCALE GENOMIC DNA]</scope>
    <source>
        <strain evidence="1 2">BRCS2</strain>
    </source>
</reference>
<dbReference type="EMBL" id="CP044331">
    <property type="protein sequence ID" value="QGM96174.1"/>
    <property type="molecule type" value="Genomic_DNA"/>
</dbReference>
<dbReference type="KEGG" id="mpar:F7D14_00825"/>
<dbReference type="RefSeq" id="WP_016920017.1">
    <property type="nucleotide sequence ID" value="NZ_CP044331.1"/>
</dbReference>
<dbReference type="Proteomes" id="UP000422569">
    <property type="component" value="Chromosome"/>
</dbReference>